<sequence>MLDVRRIDAVILPLVVDVHLPKLEHAGDIFLVESSTGEVDLGSLVDADNIYIQGDWSSINLGSLNTVTQQLELHGWKSGEKLPEEAPFEIVVDLPVLKSANHLTVAGFVKSVSLPRLTVVGEHEEGIAYLYQSTYPSPELVYLLGRPGLRISIASHIEVEIPELHSLDGTLEVYGNVSSIRLPSLGKTDLGITFTTDAYVSIFSTIESARHFYLWGNVGSVDLPDLVDVGTMSIAYRRRLPCNETLVKLWSWIPENDGSQYRCFEVDDSEANDDDEDTSLENPGTPGSDDGEDTETDDQTTDPEVDTENNDNNRPEPGADDEMNTNHASGNTDNDPSQGVHGYNILPHTGFATLCTAVIIFCCY</sequence>
<name>A0ABR4LGT1_9EURO</name>
<evidence type="ECO:0000313" key="3">
    <source>
        <dbReference type="Proteomes" id="UP001610432"/>
    </source>
</evidence>
<dbReference type="EMBL" id="JBFXLQ010000048">
    <property type="protein sequence ID" value="KAL2863735.1"/>
    <property type="molecule type" value="Genomic_DNA"/>
</dbReference>
<dbReference type="GeneID" id="98141112"/>
<feature type="compositionally biased region" description="Acidic residues" evidence="1">
    <location>
        <begin position="269"/>
        <end position="279"/>
    </location>
</feature>
<proteinExistence type="predicted"/>
<accession>A0ABR4LGT1</accession>
<feature type="region of interest" description="Disordered" evidence="1">
    <location>
        <begin position="269"/>
        <end position="336"/>
    </location>
</feature>
<protein>
    <submittedName>
        <fullName evidence="2">Uncharacterized protein</fullName>
    </submittedName>
</protein>
<feature type="compositionally biased region" description="Acidic residues" evidence="1">
    <location>
        <begin position="289"/>
        <end position="309"/>
    </location>
</feature>
<keyword evidence="3" id="KW-1185">Reference proteome</keyword>
<gene>
    <name evidence="2" type="ORF">BJX67DRAFT_237899</name>
</gene>
<reference evidence="2 3" key="1">
    <citation type="submission" date="2024-07" db="EMBL/GenBank/DDBJ databases">
        <title>Section-level genome sequencing and comparative genomics of Aspergillus sections Usti and Cavernicolus.</title>
        <authorList>
            <consortium name="Lawrence Berkeley National Laboratory"/>
            <person name="Nybo J.L."/>
            <person name="Vesth T.C."/>
            <person name="Theobald S."/>
            <person name="Frisvad J.C."/>
            <person name="Larsen T.O."/>
            <person name="Kjaerboelling I."/>
            <person name="Rothschild-Mancinelli K."/>
            <person name="Lyhne E.K."/>
            <person name="Kogle M.E."/>
            <person name="Barry K."/>
            <person name="Clum A."/>
            <person name="Na H."/>
            <person name="Ledsgaard L."/>
            <person name="Lin J."/>
            <person name="Lipzen A."/>
            <person name="Kuo A."/>
            <person name="Riley R."/>
            <person name="Mondo S."/>
            <person name="Labutti K."/>
            <person name="Haridas S."/>
            <person name="Pangalinan J."/>
            <person name="Salamov A.A."/>
            <person name="Simmons B.A."/>
            <person name="Magnuson J.K."/>
            <person name="Chen J."/>
            <person name="Drula E."/>
            <person name="Henrissat B."/>
            <person name="Wiebenga A."/>
            <person name="Lubbers R.J."/>
            <person name="Gomes A.C."/>
            <person name="Macurrencykelacurrency M.R."/>
            <person name="Stajich J."/>
            <person name="Grigoriev I.V."/>
            <person name="Mortensen U.H."/>
            <person name="De Vries R.P."/>
            <person name="Baker S.E."/>
            <person name="Andersen M.R."/>
        </authorList>
    </citation>
    <scope>NUCLEOTIDE SEQUENCE [LARGE SCALE GENOMIC DNA]</scope>
    <source>
        <strain evidence="2 3">CBS 449.75</strain>
    </source>
</reference>
<evidence type="ECO:0000313" key="2">
    <source>
        <dbReference type="EMBL" id="KAL2863735.1"/>
    </source>
</evidence>
<feature type="compositionally biased region" description="Polar residues" evidence="1">
    <location>
        <begin position="325"/>
        <end position="336"/>
    </location>
</feature>
<dbReference type="RefSeq" id="XP_070882714.1">
    <property type="nucleotide sequence ID" value="XM_071026040.1"/>
</dbReference>
<evidence type="ECO:0000256" key="1">
    <source>
        <dbReference type="SAM" id="MobiDB-lite"/>
    </source>
</evidence>
<dbReference type="Proteomes" id="UP001610432">
    <property type="component" value="Unassembled WGS sequence"/>
</dbReference>
<comment type="caution">
    <text evidence="2">The sequence shown here is derived from an EMBL/GenBank/DDBJ whole genome shotgun (WGS) entry which is preliminary data.</text>
</comment>
<organism evidence="2 3">
    <name type="scientific">Aspergillus lucknowensis</name>
    <dbReference type="NCBI Taxonomy" id="176173"/>
    <lineage>
        <taxon>Eukaryota</taxon>
        <taxon>Fungi</taxon>
        <taxon>Dikarya</taxon>
        <taxon>Ascomycota</taxon>
        <taxon>Pezizomycotina</taxon>
        <taxon>Eurotiomycetes</taxon>
        <taxon>Eurotiomycetidae</taxon>
        <taxon>Eurotiales</taxon>
        <taxon>Aspergillaceae</taxon>
        <taxon>Aspergillus</taxon>
        <taxon>Aspergillus subgen. Nidulantes</taxon>
    </lineage>
</organism>